<protein>
    <recommendedName>
        <fullName evidence="3">GLPGLI family protein</fullName>
    </recommendedName>
</protein>
<proteinExistence type="predicted"/>
<dbReference type="Proteomes" id="UP001464555">
    <property type="component" value="Unassembled WGS sequence"/>
</dbReference>
<gene>
    <name evidence="1" type="ORF">AAEO56_08430</name>
</gene>
<dbReference type="RefSeq" id="WP_341696599.1">
    <property type="nucleotide sequence ID" value="NZ_JBBYHR010000004.1"/>
</dbReference>
<keyword evidence="2" id="KW-1185">Reference proteome</keyword>
<accession>A0ABU9HVU8</accession>
<reference evidence="1 2" key="1">
    <citation type="submission" date="2024-04" db="EMBL/GenBank/DDBJ databases">
        <title>Flavobacterium sp. DGU11 16S ribosomal RNA gene Genome sequencing and assembly.</title>
        <authorList>
            <person name="Park S."/>
        </authorList>
    </citation>
    <scope>NUCLEOTIDE SEQUENCE [LARGE SCALE GENOMIC DNA]</scope>
    <source>
        <strain evidence="1 2">DGU11</strain>
    </source>
</reference>
<sequence length="171" mass="19895">MKYSLWIVFIILLFPFTGEAQDIDSFRQKFISADSIQIVSHEDLDLMNKKTGTIAYRKIFPGNKPNYAIVKEVVTLDKHRSDQLYKLLVSGKTEEYDRASCFVPHHAIFIFKDGVCYGLDFCFECRGTARTDNYTIDVPIFHNEKVWTSVCDFFREQGIQYEMPPAGRYGY</sequence>
<evidence type="ECO:0000313" key="1">
    <source>
        <dbReference type="EMBL" id="MEL1244281.1"/>
    </source>
</evidence>
<dbReference type="EMBL" id="JBBYHR010000004">
    <property type="protein sequence ID" value="MEL1244281.1"/>
    <property type="molecule type" value="Genomic_DNA"/>
</dbReference>
<evidence type="ECO:0000313" key="2">
    <source>
        <dbReference type="Proteomes" id="UP001464555"/>
    </source>
</evidence>
<organism evidence="1 2">
    <name type="scientific">Flavobacterium arundinis</name>
    <dbReference type="NCBI Taxonomy" id="3139143"/>
    <lineage>
        <taxon>Bacteria</taxon>
        <taxon>Pseudomonadati</taxon>
        <taxon>Bacteroidota</taxon>
        <taxon>Flavobacteriia</taxon>
        <taxon>Flavobacteriales</taxon>
        <taxon>Flavobacteriaceae</taxon>
        <taxon>Flavobacterium</taxon>
    </lineage>
</organism>
<name>A0ABU9HVU8_9FLAO</name>
<comment type="caution">
    <text evidence="1">The sequence shown here is derived from an EMBL/GenBank/DDBJ whole genome shotgun (WGS) entry which is preliminary data.</text>
</comment>
<evidence type="ECO:0008006" key="3">
    <source>
        <dbReference type="Google" id="ProtNLM"/>
    </source>
</evidence>